<dbReference type="Proteomes" id="UP000823775">
    <property type="component" value="Unassembled WGS sequence"/>
</dbReference>
<evidence type="ECO:0000313" key="1">
    <source>
        <dbReference type="EMBL" id="MCE3217039.1"/>
    </source>
</evidence>
<evidence type="ECO:0000313" key="2">
    <source>
        <dbReference type="Proteomes" id="UP000823775"/>
    </source>
</evidence>
<reference evidence="1 2" key="1">
    <citation type="journal article" date="2021" name="BMC Genomics">
        <title>Datura genome reveals duplications of psychoactive alkaloid biosynthetic genes and high mutation rate following tissue culture.</title>
        <authorList>
            <person name="Rajewski A."/>
            <person name="Carter-House D."/>
            <person name="Stajich J."/>
            <person name="Litt A."/>
        </authorList>
    </citation>
    <scope>NUCLEOTIDE SEQUENCE [LARGE SCALE GENOMIC DNA]</scope>
    <source>
        <strain evidence="1">AR-01</strain>
    </source>
</reference>
<keyword evidence="2" id="KW-1185">Reference proteome</keyword>
<gene>
    <name evidence="1" type="ORF">HAX54_010155</name>
</gene>
<protein>
    <submittedName>
        <fullName evidence="1">Uncharacterized protein</fullName>
    </submittedName>
</protein>
<accession>A0ABS8WVP5</accession>
<proteinExistence type="predicted"/>
<sequence>MEHHLPYDSTTVDSSALCSVVTDRLSVLEAAGSPETANFPQCTDITIADDDVAALEEIGSMLAGCQIAWTRTTLCRLGRICAAARPSSTGWDPQRGCGVTIRCQELKWKRD</sequence>
<comment type="caution">
    <text evidence="1">The sequence shown here is derived from an EMBL/GenBank/DDBJ whole genome shotgun (WGS) entry which is preliminary data.</text>
</comment>
<dbReference type="EMBL" id="JACEIK010015541">
    <property type="protein sequence ID" value="MCE3217039.1"/>
    <property type="molecule type" value="Genomic_DNA"/>
</dbReference>
<organism evidence="1 2">
    <name type="scientific">Datura stramonium</name>
    <name type="common">Jimsonweed</name>
    <name type="synonym">Common thornapple</name>
    <dbReference type="NCBI Taxonomy" id="4076"/>
    <lineage>
        <taxon>Eukaryota</taxon>
        <taxon>Viridiplantae</taxon>
        <taxon>Streptophyta</taxon>
        <taxon>Embryophyta</taxon>
        <taxon>Tracheophyta</taxon>
        <taxon>Spermatophyta</taxon>
        <taxon>Magnoliopsida</taxon>
        <taxon>eudicotyledons</taxon>
        <taxon>Gunneridae</taxon>
        <taxon>Pentapetalae</taxon>
        <taxon>asterids</taxon>
        <taxon>lamiids</taxon>
        <taxon>Solanales</taxon>
        <taxon>Solanaceae</taxon>
        <taxon>Solanoideae</taxon>
        <taxon>Datureae</taxon>
        <taxon>Datura</taxon>
    </lineage>
</organism>
<name>A0ABS8WVP5_DATST</name>